<sequence>MNSIKKSIIESSLGDRCKLSGVYPTQVIFRNLIRGKKFLFVLDDYWSEEYMNWDMLCSPFKVGARGSMIILTTRNTIVSQILGNAPAYCLESLNDENCWELMKQRAYRTLDNDLERIGRMLATKCRGLPLTAKTLESMLHFKDDPVGWRSILGSEIWDLPNMHLKRKSWSCYGFILLIGKLLPEDLSNDYFEGLWCRTLFQYSHHQKVYYRVFIGGRCKLSGLYPIQVSFRNLIRGKKFLLVLDDYWSEKYKDYDMLYSQVGARGSMIILTTRHTIVSRILGNAPAYCLESLNDENCWELMKQRAYRTLDNDLERIERMIATRCRGLPLAAKTLGSVLHFKDDLVGWRSILESEIWDLRQDKMTFSQL</sequence>
<protein>
    <submittedName>
        <fullName evidence="5">Disease resistance protein RGA3</fullName>
    </submittedName>
</protein>
<evidence type="ECO:0000313" key="4">
    <source>
        <dbReference type="Proteomes" id="UP000504604"/>
    </source>
</evidence>
<dbReference type="GO" id="GO:0006952">
    <property type="term" value="P:defense response"/>
    <property type="evidence" value="ECO:0007669"/>
    <property type="project" value="UniProtKB-KW"/>
</dbReference>
<dbReference type="InParanoid" id="A0A6I9SJW0"/>
<name>A0A6I9SJW0_SESIN</name>
<dbReference type="GeneID" id="105155883"/>
<dbReference type="GO" id="GO:0043531">
    <property type="term" value="F:ADP binding"/>
    <property type="evidence" value="ECO:0007669"/>
    <property type="project" value="InterPro"/>
</dbReference>
<dbReference type="InterPro" id="IPR027417">
    <property type="entry name" value="P-loop_NTPase"/>
</dbReference>
<keyword evidence="2" id="KW-0611">Plant defense</keyword>
<dbReference type="InterPro" id="IPR002182">
    <property type="entry name" value="NB-ARC"/>
</dbReference>
<evidence type="ECO:0000256" key="1">
    <source>
        <dbReference type="ARBA" id="ARBA00022614"/>
    </source>
</evidence>
<dbReference type="KEGG" id="sind:105155883"/>
<gene>
    <name evidence="5" type="primary">LOC105155883</name>
</gene>
<proteinExistence type="predicted"/>
<dbReference type="RefSeq" id="XP_011070169.1">
    <property type="nucleotide sequence ID" value="XM_011071867.1"/>
</dbReference>
<dbReference type="Gene3D" id="3.40.50.300">
    <property type="entry name" value="P-loop containing nucleotide triphosphate hydrolases"/>
    <property type="match status" value="2"/>
</dbReference>
<dbReference type="OrthoDB" id="1306028at2759"/>
<keyword evidence="4" id="KW-1185">Reference proteome</keyword>
<feature type="domain" description="NB-ARC" evidence="3">
    <location>
        <begin position="28"/>
        <end position="108"/>
    </location>
</feature>
<evidence type="ECO:0000313" key="5">
    <source>
        <dbReference type="RefSeq" id="XP_011070169.1"/>
    </source>
</evidence>
<dbReference type="SUPFAM" id="SSF52540">
    <property type="entry name" value="P-loop containing nucleoside triphosphate hydrolases"/>
    <property type="match status" value="2"/>
</dbReference>
<accession>A0A6I9SJW0</accession>
<dbReference type="PANTHER" id="PTHR36766">
    <property type="entry name" value="PLANT BROAD-SPECTRUM MILDEW RESISTANCE PROTEIN RPW8"/>
    <property type="match status" value="1"/>
</dbReference>
<dbReference type="Gene3D" id="1.10.8.430">
    <property type="entry name" value="Helical domain of apoptotic protease-activating factors"/>
    <property type="match status" value="2"/>
</dbReference>
<keyword evidence="1" id="KW-0433">Leucine-rich repeat</keyword>
<dbReference type="Proteomes" id="UP000504604">
    <property type="component" value="Linkage group LG2"/>
</dbReference>
<feature type="domain" description="NB-ARC" evidence="3">
    <location>
        <begin position="227"/>
        <end position="307"/>
    </location>
</feature>
<evidence type="ECO:0000256" key="2">
    <source>
        <dbReference type="ARBA" id="ARBA00022821"/>
    </source>
</evidence>
<dbReference type="PRINTS" id="PR00364">
    <property type="entry name" value="DISEASERSIST"/>
</dbReference>
<evidence type="ECO:0000259" key="3">
    <source>
        <dbReference type="Pfam" id="PF00931"/>
    </source>
</evidence>
<dbReference type="Pfam" id="PF00931">
    <property type="entry name" value="NB-ARC"/>
    <property type="match status" value="2"/>
</dbReference>
<reference evidence="5" key="1">
    <citation type="submission" date="2025-08" db="UniProtKB">
        <authorList>
            <consortium name="RefSeq"/>
        </authorList>
    </citation>
    <scope>IDENTIFICATION</scope>
</reference>
<dbReference type="AlphaFoldDB" id="A0A6I9SJW0"/>
<dbReference type="InterPro" id="IPR042197">
    <property type="entry name" value="Apaf_helical"/>
</dbReference>
<dbReference type="PANTHER" id="PTHR36766:SF40">
    <property type="entry name" value="DISEASE RESISTANCE PROTEIN RGA3"/>
    <property type="match status" value="1"/>
</dbReference>
<organism evidence="4 5">
    <name type="scientific">Sesamum indicum</name>
    <name type="common">Oriental sesame</name>
    <name type="synonym">Sesamum orientale</name>
    <dbReference type="NCBI Taxonomy" id="4182"/>
    <lineage>
        <taxon>Eukaryota</taxon>
        <taxon>Viridiplantae</taxon>
        <taxon>Streptophyta</taxon>
        <taxon>Embryophyta</taxon>
        <taxon>Tracheophyta</taxon>
        <taxon>Spermatophyta</taxon>
        <taxon>Magnoliopsida</taxon>
        <taxon>eudicotyledons</taxon>
        <taxon>Gunneridae</taxon>
        <taxon>Pentapetalae</taxon>
        <taxon>asterids</taxon>
        <taxon>lamiids</taxon>
        <taxon>Lamiales</taxon>
        <taxon>Pedaliaceae</taxon>
        <taxon>Sesamum</taxon>
    </lineage>
</organism>